<gene>
    <name evidence="3" type="ORF">NE237_006517</name>
    <name evidence="2" type="ORF">NE237_013639</name>
</gene>
<reference evidence="2" key="1">
    <citation type="journal article" date="2023" name="Plant J.">
        <title>The genome of the king protea, Protea cynaroides.</title>
        <authorList>
            <person name="Chang J."/>
            <person name="Duong T.A."/>
            <person name="Schoeman C."/>
            <person name="Ma X."/>
            <person name="Roodt D."/>
            <person name="Barker N."/>
            <person name="Li Z."/>
            <person name="Van de Peer Y."/>
            <person name="Mizrachi E."/>
        </authorList>
    </citation>
    <scope>NUCLEOTIDE SEQUENCE</scope>
    <source>
        <tissue evidence="2">Young leaves</tissue>
    </source>
</reference>
<feature type="compositionally biased region" description="Polar residues" evidence="1">
    <location>
        <begin position="1"/>
        <end position="12"/>
    </location>
</feature>
<evidence type="ECO:0000313" key="4">
    <source>
        <dbReference type="Proteomes" id="UP001141806"/>
    </source>
</evidence>
<proteinExistence type="predicted"/>
<protein>
    <submittedName>
        <fullName evidence="2">Uncharacterized protein</fullName>
    </submittedName>
</protein>
<sequence length="126" mass="13810">MTTCNKAQANTSRPEEATLRLPDPGHNLPSDGEPLASPLTPANYGAKKTTFPKGPPVVFFALNANADLRPPSSFDGFFLSVKTVDFSFANELLRFDQEWDSWLEKGSVTWTPSPYLIGRSVGPPNR</sequence>
<organism evidence="2 4">
    <name type="scientific">Protea cynaroides</name>
    <dbReference type="NCBI Taxonomy" id="273540"/>
    <lineage>
        <taxon>Eukaryota</taxon>
        <taxon>Viridiplantae</taxon>
        <taxon>Streptophyta</taxon>
        <taxon>Embryophyta</taxon>
        <taxon>Tracheophyta</taxon>
        <taxon>Spermatophyta</taxon>
        <taxon>Magnoliopsida</taxon>
        <taxon>Proteales</taxon>
        <taxon>Proteaceae</taxon>
        <taxon>Protea</taxon>
    </lineage>
</organism>
<comment type="caution">
    <text evidence="2">The sequence shown here is derived from an EMBL/GenBank/DDBJ whole genome shotgun (WGS) entry which is preliminary data.</text>
</comment>
<evidence type="ECO:0000256" key="1">
    <source>
        <dbReference type="SAM" id="MobiDB-lite"/>
    </source>
</evidence>
<feature type="region of interest" description="Disordered" evidence="1">
    <location>
        <begin position="1"/>
        <end position="47"/>
    </location>
</feature>
<evidence type="ECO:0000313" key="3">
    <source>
        <dbReference type="EMBL" id="KAJ4973343.1"/>
    </source>
</evidence>
<dbReference type="OrthoDB" id="1728797at2759"/>
<keyword evidence="4" id="KW-1185">Reference proteome</keyword>
<dbReference type="AlphaFoldDB" id="A0A9Q0GZ43"/>
<accession>A0A9Q0GZ43</accession>
<evidence type="ECO:0000313" key="2">
    <source>
        <dbReference type="EMBL" id="KAJ4956856.1"/>
    </source>
</evidence>
<dbReference type="EMBL" id="JAMYWD010000004">
    <property type="protein sequence ID" value="KAJ4973343.1"/>
    <property type="molecule type" value="Genomic_DNA"/>
</dbReference>
<name>A0A9Q0GZ43_9MAGN</name>
<dbReference type="Proteomes" id="UP001141806">
    <property type="component" value="Unassembled WGS sequence"/>
</dbReference>
<dbReference type="EMBL" id="JAMYWD010000011">
    <property type="protein sequence ID" value="KAJ4956856.1"/>
    <property type="molecule type" value="Genomic_DNA"/>
</dbReference>